<evidence type="ECO:0000313" key="1">
    <source>
        <dbReference type="EMBL" id="TMI91133.1"/>
    </source>
</evidence>
<accession>A0A537K5S3</accession>
<dbReference type="Gene3D" id="2.40.360.20">
    <property type="match status" value="1"/>
</dbReference>
<evidence type="ECO:0000313" key="2">
    <source>
        <dbReference type="Proteomes" id="UP000318509"/>
    </source>
</evidence>
<sequence length="272" mass="29726">MTHPAGHSDSRPAPPRLVRRAVRWFAMALFLALPLGQVQATVPSGPPTFNTNPLTFTNRYEPFVPRATKVYSGAKSGGVKVIILENYLSETRTFQLAGANKKDSVVCSILREMEFDNNQLVEDSLNNFAEADDGTVYYFGEIVDIYQNGSVTSHEGSWLVGGPTRDSDPPETANAPHPFVFMPANPQQGDVFKQEDLFPIVDETDQVVAVNQTVTVPAGTFTKVIQVLESSRLDPTTEDKWYAPGVGVIQAQAKGETSQLIASTLPLMLRSP</sequence>
<comment type="caution">
    <text evidence="1">The sequence shown here is derived from an EMBL/GenBank/DDBJ whole genome shotgun (WGS) entry which is preliminary data.</text>
</comment>
<organism evidence="1 2">
    <name type="scientific">Candidatus Segetimicrobium genomatis</name>
    <dbReference type="NCBI Taxonomy" id="2569760"/>
    <lineage>
        <taxon>Bacteria</taxon>
        <taxon>Bacillati</taxon>
        <taxon>Candidatus Sysuimicrobiota</taxon>
        <taxon>Candidatus Sysuimicrobiia</taxon>
        <taxon>Candidatus Sysuimicrobiales</taxon>
        <taxon>Candidatus Segetimicrobiaceae</taxon>
        <taxon>Candidatus Segetimicrobium</taxon>
    </lineage>
</organism>
<name>A0A537K5S3_9BACT</name>
<protein>
    <submittedName>
        <fullName evidence="1">Uncharacterized protein</fullName>
    </submittedName>
</protein>
<proteinExistence type="predicted"/>
<dbReference type="Proteomes" id="UP000318509">
    <property type="component" value="Unassembled WGS sequence"/>
</dbReference>
<gene>
    <name evidence="1" type="ORF">E6H00_04745</name>
</gene>
<dbReference type="EMBL" id="VBAK01000104">
    <property type="protein sequence ID" value="TMI91133.1"/>
    <property type="molecule type" value="Genomic_DNA"/>
</dbReference>
<reference evidence="1 2" key="1">
    <citation type="journal article" date="2019" name="Nat. Microbiol.">
        <title>Mediterranean grassland soil C-N compound turnover is dependent on rainfall and depth, and is mediated by genomically divergent microorganisms.</title>
        <authorList>
            <person name="Diamond S."/>
            <person name="Andeer P.F."/>
            <person name="Li Z."/>
            <person name="Crits-Christoph A."/>
            <person name="Burstein D."/>
            <person name="Anantharaman K."/>
            <person name="Lane K.R."/>
            <person name="Thomas B.C."/>
            <person name="Pan C."/>
            <person name="Northen T.R."/>
            <person name="Banfield J.F."/>
        </authorList>
    </citation>
    <scope>NUCLEOTIDE SEQUENCE [LARGE SCALE GENOMIC DNA]</scope>
    <source>
        <strain evidence="1">NP_3</strain>
    </source>
</reference>
<dbReference type="AlphaFoldDB" id="A0A537K5S3"/>